<proteinExistence type="predicted"/>
<dbReference type="InterPro" id="IPR002656">
    <property type="entry name" value="Acyl_transf_3_dom"/>
</dbReference>
<feature type="transmembrane region" description="Helical" evidence="1">
    <location>
        <begin position="233"/>
        <end position="256"/>
    </location>
</feature>
<dbReference type="InterPro" id="IPR050879">
    <property type="entry name" value="Acyltransferase_3"/>
</dbReference>
<dbReference type="GO" id="GO:0000271">
    <property type="term" value="P:polysaccharide biosynthetic process"/>
    <property type="evidence" value="ECO:0007669"/>
    <property type="project" value="TreeGrafter"/>
</dbReference>
<evidence type="ECO:0000313" key="3">
    <source>
        <dbReference type="EMBL" id="QIP15835.1"/>
    </source>
</evidence>
<evidence type="ECO:0000259" key="2">
    <source>
        <dbReference type="Pfam" id="PF01757"/>
    </source>
</evidence>
<keyword evidence="4" id="KW-1185">Reference proteome</keyword>
<dbReference type="KEGG" id="spib:G8759_26000"/>
<gene>
    <name evidence="3" type="ORF">G8759_26000</name>
</gene>
<feature type="domain" description="Acyltransferase 3" evidence="2">
    <location>
        <begin position="21"/>
        <end position="371"/>
    </location>
</feature>
<feature type="transmembrane region" description="Helical" evidence="1">
    <location>
        <begin position="47"/>
        <end position="68"/>
    </location>
</feature>
<dbReference type="EMBL" id="CP050063">
    <property type="protein sequence ID" value="QIP15835.1"/>
    <property type="molecule type" value="Genomic_DNA"/>
</dbReference>
<dbReference type="GO" id="GO:0016020">
    <property type="term" value="C:membrane"/>
    <property type="evidence" value="ECO:0007669"/>
    <property type="project" value="TreeGrafter"/>
</dbReference>
<dbReference type="PANTHER" id="PTHR23028:SF53">
    <property type="entry name" value="ACYL_TRANSF_3 DOMAIN-CONTAINING PROTEIN"/>
    <property type="match status" value="1"/>
</dbReference>
<keyword evidence="1" id="KW-1133">Transmembrane helix</keyword>
<keyword evidence="1" id="KW-0472">Membrane</keyword>
<sequence length="388" mass="45310">MQTNAPMTATAARPALNHLRQLDGVRFLAVALVLFDHWMAGRIELPLGALGVTIFFVLSGFLITRILLSSKDKLKDKPNGGLGKYLKIFYIRRTIRIFPIYYLVLFVLYAVNEPPVRQTFGWLALYATNLYMAYYSVWMGTVDHLWSLAVEEQFYLFFPLLLFFVPRRWVPLTATLMIVGAVAMRYVLYRARLPWFIGYVTMPACLDSFGLGTIMAFWWLYQRERFQQVFQNSVWIWISILLFATVVIYTKILPAIPDPQGWSGHHNIMSDVWERLAASLIGFFLIGRAVLGFGGPMKWLLENPVSQYMGKISYGLYLYHNFVFNVYHTRPTHFTLRAWRRITDILPFLNSSYFFPFCFYLSLTLLIATLSWYLVERPINNLKDRFSY</sequence>
<feature type="transmembrane region" description="Helical" evidence="1">
    <location>
        <begin position="276"/>
        <end position="296"/>
    </location>
</feature>
<dbReference type="PANTHER" id="PTHR23028">
    <property type="entry name" value="ACETYLTRANSFERASE"/>
    <property type="match status" value="1"/>
</dbReference>
<organism evidence="3 4">
    <name type="scientific">Spirosoma aureum</name>
    <dbReference type="NCBI Taxonomy" id="2692134"/>
    <lineage>
        <taxon>Bacteria</taxon>
        <taxon>Pseudomonadati</taxon>
        <taxon>Bacteroidota</taxon>
        <taxon>Cytophagia</taxon>
        <taxon>Cytophagales</taxon>
        <taxon>Cytophagaceae</taxon>
        <taxon>Spirosoma</taxon>
    </lineage>
</organism>
<dbReference type="Pfam" id="PF01757">
    <property type="entry name" value="Acyl_transf_3"/>
    <property type="match status" value="1"/>
</dbReference>
<keyword evidence="3" id="KW-0012">Acyltransferase</keyword>
<dbReference type="RefSeq" id="WP_167214871.1">
    <property type="nucleotide sequence ID" value="NZ_CP050063.1"/>
</dbReference>
<keyword evidence="1" id="KW-0812">Transmembrane</keyword>
<accession>A0A6G9AU77</accession>
<feature type="transmembrane region" description="Helical" evidence="1">
    <location>
        <begin position="353"/>
        <end position="375"/>
    </location>
</feature>
<keyword evidence="3" id="KW-0808">Transferase</keyword>
<reference evidence="3 4" key="1">
    <citation type="submission" date="2020-03" db="EMBL/GenBank/DDBJ databases">
        <authorList>
            <person name="Kim M.K."/>
        </authorList>
    </citation>
    <scope>NUCLEOTIDE SEQUENCE [LARGE SCALE GENOMIC DNA]</scope>
    <source>
        <strain evidence="3 4">BT328</strain>
    </source>
</reference>
<name>A0A6G9AU77_9BACT</name>
<feature type="transmembrane region" description="Helical" evidence="1">
    <location>
        <begin position="94"/>
        <end position="111"/>
    </location>
</feature>
<protein>
    <submittedName>
        <fullName evidence="3">Acyltransferase</fullName>
    </submittedName>
</protein>
<dbReference type="Proteomes" id="UP000501802">
    <property type="component" value="Chromosome"/>
</dbReference>
<evidence type="ECO:0000313" key="4">
    <source>
        <dbReference type="Proteomes" id="UP000501802"/>
    </source>
</evidence>
<dbReference type="GO" id="GO:0016747">
    <property type="term" value="F:acyltransferase activity, transferring groups other than amino-acyl groups"/>
    <property type="evidence" value="ECO:0007669"/>
    <property type="project" value="InterPro"/>
</dbReference>
<dbReference type="AlphaFoldDB" id="A0A6G9AU77"/>
<feature type="transmembrane region" description="Helical" evidence="1">
    <location>
        <begin position="131"/>
        <end position="149"/>
    </location>
</feature>
<evidence type="ECO:0000256" key="1">
    <source>
        <dbReference type="SAM" id="Phobius"/>
    </source>
</evidence>
<feature type="transmembrane region" description="Helical" evidence="1">
    <location>
        <begin position="195"/>
        <end position="221"/>
    </location>
</feature>
<feature type="transmembrane region" description="Helical" evidence="1">
    <location>
        <begin position="169"/>
        <end position="189"/>
    </location>
</feature>